<dbReference type="GO" id="GO:0050661">
    <property type="term" value="F:NADP binding"/>
    <property type="evidence" value="ECO:0007669"/>
    <property type="project" value="UniProtKB-UniRule"/>
</dbReference>
<dbReference type="SUPFAM" id="SSF51735">
    <property type="entry name" value="NAD(P)-binding Rossmann-fold domains"/>
    <property type="match status" value="1"/>
</dbReference>
<dbReference type="Gene3D" id="3.30.360.10">
    <property type="entry name" value="Dihydrodipicolinate Reductase, domain 2"/>
    <property type="match status" value="1"/>
</dbReference>
<gene>
    <name evidence="6" type="primary">nadX</name>
    <name evidence="9" type="ORF">J2D77_16140</name>
</gene>
<dbReference type="InterPro" id="IPR002811">
    <property type="entry name" value="Asp_DH"/>
</dbReference>
<organism evidence="9 10">
    <name type="scientific">Acetobacter garciniae</name>
    <dbReference type="NCBI Taxonomy" id="2817435"/>
    <lineage>
        <taxon>Bacteria</taxon>
        <taxon>Pseudomonadati</taxon>
        <taxon>Pseudomonadota</taxon>
        <taxon>Alphaproteobacteria</taxon>
        <taxon>Acetobacterales</taxon>
        <taxon>Acetobacteraceae</taxon>
        <taxon>Acetobacter</taxon>
    </lineage>
</organism>
<dbReference type="PANTHER" id="PTHR31873">
    <property type="entry name" value="L-ASPARTATE DEHYDROGENASE-RELATED"/>
    <property type="match status" value="1"/>
</dbReference>
<evidence type="ECO:0000256" key="6">
    <source>
        <dbReference type="HAMAP-Rule" id="MF_01265"/>
    </source>
</evidence>
<feature type="domain" description="Aspartate/homoserine dehydrogenase NAD-binding" evidence="8">
    <location>
        <begin position="21"/>
        <end position="127"/>
    </location>
</feature>
<dbReference type="HAMAP" id="MF_01265">
    <property type="entry name" value="NadX"/>
    <property type="match status" value="1"/>
</dbReference>
<dbReference type="EC" id="1.4.1.21" evidence="6"/>
<evidence type="ECO:0000259" key="8">
    <source>
        <dbReference type="Pfam" id="PF03447"/>
    </source>
</evidence>
<protein>
    <recommendedName>
        <fullName evidence="6">L-aspartate dehydrogenase</fullName>
        <ecNumber evidence="6">1.4.1.21</ecNumber>
    </recommendedName>
</protein>
<keyword evidence="2 6" id="KW-0662">Pyridine nucleotide biosynthesis</keyword>
<feature type="binding site" evidence="6">
    <location>
        <position position="138"/>
    </location>
    <ligand>
        <name>NAD(+)</name>
        <dbReference type="ChEBI" id="CHEBI:57540"/>
    </ligand>
</feature>
<evidence type="ECO:0000313" key="10">
    <source>
        <dbReference type="Proteomes" id="UP000664073"/>
    </source>
</evidence>
<dbReference type="EMBL" id="JAFVMH010000014">
    <property type="protein sequence ID" value="MBO1326679.1"/>
    <property type="molecule type" value="Genomic_DNA"/>
</dbReference>
<dbReference type="AlphaFoldDB" id="A0A939KRB3"/>
<dbReference type="Gene3D" id="3.40.50.720">
    <property type="entry name" value="NAD(P)-binding Rossmann-like Domain"/>
    <property type="match status" value="1"/>
</dbReference>
<keyword evidence="4 6" id="KW-0560">Oxidoreductase</keyword>
<dbReference type="Pfam" id="PF01958">
    <property type="entry name" value="Asp_DH_C"/>
    <property type="match status" value="1"/>
</dbReference>
<comment type="similarity">
    <text evidence="1 6">Belongs to the L-aspartate dehydrogenase family.</text>
</comment>
<dbReference type="PIRSF" id="PIRSF005227">
    <property type="entry name" value="Asp_dh_NAD_syn"/>
    <property type="match status" value="1"/>
</dbReference>
<accession>A0A939KRB3</accession>
<dbReference type="GO" id="GO:0051287">
    <property type="term" value="F:NAD binding"/>
    <property type="evidence" value="ECO:0007669"/>
    <property type="project" value="UniProtKB-UniRule"/>
</dbReference>
<evidence type="ECO:0000259" key="7">
    <source>
        <dbReference type="Pfam" id="PF01958"/>
    </source>
</evidence>
<comment type="miscellaneous">
    <text evidence="6">The iminoaspartate product is unstable in aqueous solution and can decompose to oxaloacetate and ammonia.</text>
</comment>
<evidence type="ECO:0000256" key="1">
    <source>
        <dbReference type="ARBA" id="ARBA00008331"/>
    </source>
</evidence>
<evidence type="ECO:0000256" key="2">
    <source>
        <dbReference type="ARBA" id="ARBA00022642"/>
    </source>
</evidence>
<name>A0A939KRB3_9PROT</name>
<dbReference type="Proteomes" id="UP000664073">
    <property type="component" value="Unassembled WGS sequence"/>
</dbReference>
<dbReference type="GO" id="GO:0009435">
    <property type="term" value="P:NAD+ biosynthetic process"/>
    <property type="evidence" value="ECO:0007669"/>
    <property type="project" value="UniProtKB-UniRule"/>
</dbReference>
<feature type="domain" description="Aspartate dehydrogenase" evidence="7">
    <location>
        <begin position="173"/>
        <end position="258"/>
    </location>
</feature>
<comment type="pathway">
    <text evidence="6">Cofactor biosynthesis; NAD(+) biosynthesis; iminoaspartate from L-aspartate (dehydrogenase route): step 1/1.</text>
</comment>
<dbReference type="GO" id="GO:0033735">
    <property type="term" value="F:aspartate dehydrogenase [NAD(P)+] activity"/>
    <property type="evidence" value="ECO:0007669"/>
    <property type="project" value="UniProtKB-EC"/>
</dbReference>
<dbReference type="GO" id="GO:0016639">
    <property type="term" value="F:oxidoreductase activity, acting on the CH-NH2 group of donors, NAD or NADP as acceptor"/>
    <property type="evidence" value="ECO:0007669"/>
    <property type="project" value="UniProtKB-UniRule"/>
</dbReference>
<sequence>MTNRTGASDTALRALHLGLVGCGSMAGTVLRAVRAAGVPLAMVTVLARPGRNVAQVAQRLGLEPERVSVVFDVAGLIACAPHVVAECASQEAVRDVVPALLAARIETVVASVGALAQAETLARIAAADTGTLRVAAGAVGGMDALEAVRLSGLHAVTYVGRKPPAAWPGGYTDNAVVFEGSAREAALKFPRNANVAATVALAGLGFDATQVRLLADRECTNNVHEITFSGRCANGFFRMEGLPSPDNPRTSLTAGYSVARCVLASIGSCLAFS</sequence>
<feature type="active site" evidence="6">
    <location>
        <position position="224"/>
    </location>
</feature>
<proteinExistence type="inferred from homology"/>
<dbReference type="InterPro" id="IPR011182">
    <property type="entry name" value="L-Asp_DH"/>
</dbReference>
<evidence type="ECO:0000313" key="9">
    <source>
        <dbReference type="EMBL" id="MBO1326679.1"/>
    </source>
</evidence>
<dbReference type="InterPro" id="IPR036291">
    <property type="entry name" value="NAD(P)-bd_dom_sf"/>
</dbReference>
<dbReference type="RefSeq" id="WP_207847507.1">
    <property type="nucleotide sequence ID" value="NZ_JAFVMH010000014.1"/>
</dbReference>
<evidence type="ECO:0000256" key="3">
    <source>
        <dbReference type="ARBA" id="ARBA00022857"/>
    </source>
</evidence>
<comment type="function">
    <text evidence="6">Specifically catalyzes the NAD or NADP-dependent dehydrogenation of L-aspartate to iminoaspartate.</text>
</comment>
<dbReference type="PANTHER" id="PTHR31873:SF6">
    <property type="entry name" value="ASPARTATE DEHYDROGENASE DOMAIN-CONTAINING PROTEIN"/>
    <property type="match status" value="1"/>
</dbReference>
<dbReference type="SUPFAM" id="SSF55347">
    <property type="entry name" value="Glyceraldehyde-3-phosphate dehydrogenase-like, C-terminal domain"/>
    <property type="match status" value="1"/>
</dbReference>
<comment type="caution">
    <text evidence="9">The sequence shown here is derived from an EMBL/GenBank/DDBJ whole genome shotgun (WGS) entry which is preliminary data.</text>
</comment>
<evidence type="ECO:0000256" key="4">
    <source>
        <dbReference type="ARBA" id="ARBA00023002"/>
    </source>
</evidence>
<dbReference type="InterPro" id="IPR020626">
    <property type="entry name" value="Asp_DH_prok"/>
</dbReference>
<dbReference type="Pfam" id="PF03447">
    <property type="entry name" value="NAD_binding_3"/>
    <property type="match status" value="1"/>
</dbReference>
<dbReference type="InterPro" id="IPR005106">
    <property type="entry name" value="Asp/hSer_DH_NAD-bd"/>
</dbReference>
<keyword evidence="5 6" id="KW-0520">NAD</keyword>
<evidence type="ECO:0000256" key="5">
    <source>
        <dbReference type="ARBA" id="ARBA00023027"/>
    </source>
</evidence>
<dbReference type="NCBIfam" id="NF009828">
    <property type="entry name" value="PRK13303.1-3"/>
    <property type="match status" value="1"/>
</dbReference>
<keyword evidence="10" id="KW-1185">Reference proteome</keyword>
<keyword evidence="3 6" id="KW-0521">NADP</keyword>
<comment type="catalytic activity">
    <reaction evidence="6">
        <text>L-aspartate + NAD(+) + H2O = oxaloacetate + NH4(+) + NADH + H(+)</text>
        <dbReference type="Rhea" id="RHEA:11788"/>
        <dbReference type="ChEBI" id="CHEBI:15377"/>
        <dbReference type="ChEBI" id="CHEBI:15378"/>
        <dbReference type="ChEBI" id="CHEBI:16452"/>
        <dbReference type="ChEBI" id="CHEBI:28938"/>
        <dbReference type="ChEBI" id="CHEBI:29991"/>
        <dbReference type="ChEBI" id="CHEBI:57540"/>
        <dbReference type="ChEBI" id="CHEBI:57945"/>
        <dbReference type="EC" id="1.4.1.21"/>
    </reaction>
</comment>
<reference evidence="9" key="1">
    <citation type="submission" date="2021-03" db="EMBL/GenBank/DDBJ databases">
        <title>The complete genome sequence of Acetobacter sp. TBRC 12339.</title>
        <authorList>
            <person name="Charoenyingcharoen P."/>
            <person name="Yukphan P."/>
        </authorList>
    </citation>
    <scope>NUCLEOTIDE SEQUENCE</scope>
    <source>
        <strain evidence="9">TBRC 12339</strain>
    </source>
</reference>
<comment type="catalytic activity">
    <reaction evidence="6">
        <text>L-aspartate + NADP(+) + H2O = oxaloacetate + NH4(+) + NADPH + H(+)</text>
        <dbReference type="Rhea" id="RHEA:11784"/>
        <dbReference type="ChEBI" id="CHEBI:15377"/>
        <dbReference type="ChEBI" id="CHEBI:15378"/>
        <dbReference type="ChEBI" id="CHEBI:16452"/>
        <dbReference type="ChEBI" id="CHEBI:28938"/>
        <dbReference type="ChEBI" id="CHEBI:29991"/>
        <dbReference type="ChEBI" id="CHEBI:57783"/>
        <dbReference type="ChEBI" id="CHEBI:58349"/>
        <dbReference type="EC" id="1.4.1.21"/>
    </reaction>
</comment>
<feature type="binding site" evidence="6">
    <location>
        <position position="194"/>
    </location>
    <ligand>
        <name>NAD(+)</name>
        <dbReference type="ChEBI" id="CHEBI:57540"/>
    </ligand>
</feature>